<comment type="caution">
    <text evidence="2">The sequence shown here is derived from an EMBL/GenBank/DDBJ whole genome shotgun (WGS) entry which is preliminary data.</text>
</comment>
<proteinExistence type="predicted"/>
<reference evidence="2" key="1">
    <citation type="journal article" date="2019" name="Sci. Rep.">
        <title>Draft genome of Tanacetum cinerariifolium, the natural source of mosquito coil.</title>
        <authorList>
            <person name="Yamashiro T."/>
            <person name="Shiraishi A."/>
            <person name="Satake H."/>
            <person name="Nakayama K."/>
        </authorList>
    </citation>
    <scope>NUCLEOTIDE SEQUENCE</scope>
</reference>
<sequence>MLKKVGTSQRIYSSNDTMMEDASNQGRMIDELDKDDVALMDDKEAEKKEEAKVTGDDHVKGRQTEIYHIDMDHSSKVLSMQEDEPEVHEVVDVVTTAKLITKVVTAASKSVTTASITIAAVIGDLEEESTTIISAETKSKDKGKGIMVEERKPMKKKQQVKMDAEYARKLHKELNKDIDWDVTIHHVKQKLKRIHLCKDI</sequence>
<protein>
    <submittedName>
        <fullName evidence="2">Uncharacterized protein</fullName>
    </submittedName>
</protein>
<evidence type="ECO:0000313" key="2">
    <source>
        <dbReference type="EMBL" id="GFC60731.1"/>
    </source>
</evidence>
<accession>A0A699Q1I7</accession>
<feature type="region of interest" description="Disordered" evidence="1">
    <location>
        <begin position="1"/>
        <end position="30"/>
    </location>
</feature>
<evidence type="ECO:0000256" key="1">
    <source>
        <dbReference type="SAM" id="MobiDB-lite"/>
    </source>
</evidence>
<name>A0A699Q1I7_TANCI</name>
<feature type="compositionally biased region" description="Polar residues" evidence="1">
    <location>
        <begin position="1"/>
        <end position="26"/>
    </location>
</feature>
<feature type="non-terminal residue" evidence="2">
    <location>
        <position position="200"/>
    </location>
</feature>
<organism evidence="2">
    <name type="scientific">Tanacetum cinerariifolium</name>
    <name type="common">Dalmatian daisy</name>
    <name type="synonym">Chrysanthemum cinerariifolium</name>
    <dbReference type="NCBI Taxonomy" id="118510"/>
    <lineage>
        <taxon>Eukaryota</taxon>
        <taxon>Viridiplantae</taxon>
        <taxon>Streptophyta</taxon>
        <taxon>Embryophyta</taxon>
        <taxon>Tracheophyta</taxon>
        <taxon>Spermatophyta</taxon>
        <taxon>Magnoliopsida</taxon>
        <taxon>eudicotyledons</taxon>
        <taxon>Gunneridae</taxon>
        <taxon>Pentapetalae</taxon>
        <taxon>asterids</taxon>
        <taxon>campanulids</taxon>
        <taxon>Asterales</taxon>
        <taxon>Asteraceae</taxon>
        <taxon>Asteroideae</taxon>
        <taxon>Anthemideae</taxon>
        <taxon>Anthemidinae</taxon>
        <taxon>Tanacetum</taxon>
    </lineage>
</organism>
<gene>
    <name evidence="2" type="ORF">Tci_832701</name>
</gene>
<dbReference type="EMBL" id="BKCJ010986658">
    <property type="protein sequence ID" value="GFC60731.1"/>
    <property type="molecule type" value="Genomic_DNA"/>
</dbReference>
<dbReference type="AlphaFoldDB" id="A0A699Q1I7"/>